<dbReference type="InterPro" id="IPR008269">
    <property type="entry name" value="Lon_proteolytic"/>
</dbReference>
<name>A0A1J0GII0_9CLOT</name>
<feature type="active site" evidence="2">
    <location>
        <position position="679"/>
    </location>
</feature>
<keyword evidence="2" id="KW-0378">Hydrolase</keyword>
<dbReference type="GO" id="GO:0004252">
    <property type="term" value="F:serine-type endopeptidase activity"/>
    <property type="evidence" value="ECO:0007669"/>
    <property type="project" value="UniProtKB-UniRule"/>
</dbReference>
<evidence type="ECO:0000256" key="1">
    <source>
        <dbReference type="ARBA" id="ARBA00022670"/>
    </source>
</evidence>
<dbReference type="RefSeq" id="WP_071613417.1">
    <property type="nucleotide sequence ID" value="NZ_CP015756.1"/>
</dbReference>
<comment type="similarity">
    <text evidence="2">Belongs to the peptidase S16 family.</text>
</comment>
<dbReference type="OrthoDB" id="9758568at2"/>
<reference evidence="5" key="1">
    <citation type="journal article" date="2016" name="Front. Microbiol.">
        <title>Complete Genome Sequence of Clostridium estertheticum DSM 8809, a Microbe Identified in Spoiled Vacuum Packed Beef.</title>
        <authorList>
            <person name="Yu Z."/>
            <person name="Gunn L."/>
            <person name="Brennan E."/>
            <person name="Reid R."/>
            <person name="Wall P.G."/>
            <person name="Gaora O.P."/>
            <person name="Hurley D."/>
            <person name="Bolton D."/>
            <person name="Fanning S."/>
        </authorList>
    </citation>
    <scope>NUCLEOTIDE SEQUENCE [LARGE SCALE GENOMIC DNA]</scope>
    <source>
        <strain evidence="5">DSM 8809</strain>
    </source>
</reference>
<sequence length="764" mass="86631">MSKELTPKDIIYEFDIENIDARETLNPMPQYLDVIKNIKTAMSIDKEGFNVYLIDDFSKESLNDITECVDKIFQNNSKPKDICYVLYEDEKSPKPIIVSNGGGNRLKDILEELQDEYLECTFQFYNNSSNKEKEGIQEGIQKKRNELIGGLIDIAKDRGFDIKSTNSGFTFIPLSKGKEMSENEYDTLDKERKEEILATAKILKEKAKDTLEKLKDFEARDLEKIKQIMGIYYKNEMSQLKDDFKDMFMEDKVVVEYIDIVCTSIETRLVDNYSMNYDDDEEQINEIIYKYIINVIVDNSNNKVPPVIFEQDPNLTNLIGNIEYENHKGVYSTNVGFIRSGSLLKANEGCLIIRINSLLSNPLAYNQLKKSLLAEKVDVGANSNHYEIISLNTLKPEPISIKTKIILIGDYETYDLLYNYDVDFKKIFTIIAECNPVQNIDNNLKNSLVFGINKICLENNFKSLTNGAIREVARIMSKRVESKKKVYYDKHEIKKLLILASNKVESENRSEINENDIIDVGYTKNIMEKEILNNYTEKKMLIDVTNSKIGQVNGLSVIDTGYFSFGKPIKITCCCYKGAGNIIDVQQESNLSGNIHSKSINILKGYMSNINGGFSKLPVDFHVSFEQIYGKIDGDSASVAEIISMISALSKIPVKQNIALTGSVNQFGEVQPIGGVNHKIEGFFAACKALDTIKGKGVLIPLSNADDLVLNEEVEQEIKNGNFHIYTMTSIDDAIQLLIGDSNENFESLMLIISKELKKYSSRK</sequence>
<comment type="catalytic activity">
    <reaction evidence="2">
        <text>Hydrolysis of proteins in presence of ATP.</text>
        <dbReference type="EC" id="3.4.21.53"/>
    </reaction>
</comment>
<dbReference type="KEGG" id="ceu:A7L45_14095"/>
<dbReference type="GO" id="GO:0005524">
    <property type="term" value="F:ATP binding"/>
    <property type="evidence" value="ECO:0007669"/>
    <property type="project" value="InterPro"/>
</dbReference>
<dbReference type="InterPro" id="IPR020568">
    <property type="entry name" value="Ribosomal_Su5_D2-typ_SF"/>
</dbReference>
<feature type="active site" evidence="2">
    <location>
        <position position="636"/>
    </location>
</feature>
<evidence type="ECO:0000313" key="5">
    <source>
        <dbReference type="Proteomes" id="UP000182569"/>
    </source>
</evidence>
<dbReference type="Gene3D" id="3.40.50.300">
    <property type="entry name" value="P-loop containing nucleotide triphosphate hydrolases"/>
    <property type="match status" value="2"/>
</dbReference>
<dbReference type="GO" id="GO:0006508">
    <property type="term" value="P:proteolysis"/>
    <property type="evidence" value="ECO:0007669"/>
    <property type="project" value="UniProtKB-KW"/>
</dbReference>
<dbReference type="PROSITE" id="PS51786">
    <property type="entry name" value="LON_PROTEOLYTIC"/>
    <property type="match status" value="1"/>
</dbReference>
<evidence type="ECO:0000259" key="3">
    <source>
        <dbReference type="PROSITE" id="PS51786"/>
    </source>
</evidence>
<keyword evidence="5" id="KW-1185">Reference proteome</keyword>
<keyword evidence="2" id="KW-0720">Serine protease</keyword>
<evidence type="ECO:0000313" key="4">
    <source>
        <dbReference type="EMBL" id="APC41123.1"/>
    </source>
</evidence>
<keyword evidence="1 2" id="KW-0645">Protease</keyword>
<accession>A0A1J0GII0</accession>
<dbReference type="InterPro" id="IPR027417">
    <property type="entry name" value="P-loop_NTPase"/>
</dbReference>
<dbReference type="STRING" id="1552.A7L45_14095"/>
<dbReference type="EC" id="3.4.21.53" evidence="2"/>
<proteinExistence type="inferred from homology"/>
<organism evidence="4 5">
    <name type="scientific">Clostridium estertheticum subsp. estertheticum</name>
    <dbReference type="NCBI Taxonomy" id="1552"/>
    <lineage>
        <taxon>Bacteria</taxon>
        <taxon>Bacillati</taxon>
        <taxon>Bacillota</taxon>
        <taxon>Clostridia</taxon>
        <taxon>Eubacteriales</taxon>
        <taxon>Clostridiaceae</taxon>
        <taxon>Clostridium</taxon>
    </lineage>
</organism>
<dbReference type="EMBL" id="CP015756">
    <property type="protein sequence ID" value="APC41123.1"/>
    <property type="molecule type" value="Genomic_DNA"/>
</dbReference>
<dbReference type="Pfam" id="PF05362">
    <property type="entry name" value="Lon_C"/>
    <property type="match status" value="1"/>
</dbReference>
<dbReference type="InterPro" id="IPR041699">
    <property type="entry name" value="AAA_32"/>
</dbReference>
<dbReference type="PANTHER" id="PTHR10046">
    <property type="entry name" value="ATP DEPENDENT LON PROTEASE FAMILY MEMBER"/>
    <property type="match status" value="1"/>
</dbReference>
<dbReference type="GO" id="GO:0004176">
    <property type="term" value="F:ATP-dependent peptidase activity"/>
    <property type="evidence" value="ECO:0007669"/>
    <property type="project" value="UniProtKB-UniRule"/>
</dbReference>
<dbReference type="InterPro" id="IPR014721">
    <property type="entry name" value="Ribsml_uS5_D2-typ_fold_subgr"/>
</dbReference>
<dbReference type="Gene3D" id="3.30.230.10">
    <property type="match status" value="1"/>
</dbReference>
<feature type="domain" description="Lon proteolytic" evidence="3">
    <location>
        <begin position="546"/>
        <end position="741"/>
    </location>
</feature>
<dbReference type="PRINTS" id="PR00830">
    <property type="entry name" value="ENDOLAPTASE"/>
</dbReference>
<dbReference type="GO" id="GO:0030163">
    <property type="term" value="P:protein catabolic process"/>
    <property type="evidence" value="ECO:0007669"/>
    <property type="project" value="InterPro"/>
</dbReference>
<dbReference type="SUPFAM" id="SSF54211">
    <property type="entry name" value="Ribosomal protein S5 domain 2-like"/>
    <property type="match status" value="1"/>
</dbReference>
<dbReference type="AlphaFoldDB" id="A0A1J0GII0"/>
<dbReference type="Proteomes" id="UP000182569">
    <property type="component" value="Chromosome"/>
</dbReference>
<protein>
    <recommendedName>
        <fullName evidence="2">endopeptidase La</fullName>
        <ecNumber evidence="2">3.4.21.53</ecNumber>
    </recommendedName>
</protein>
<dbReference type="Pfam" id="PF13654">
    <property type="entry name" value="AAA_32"/>
    <property type="match status" value="1"/>
</dbReference>
<gene>
    <name evidence="4" type="ORF">A7L45_14095</name>
</gene>
<dbReference type="InterPro" id="IPR027065">
    <property type="entry name" value="Lon_Prtase"/>
</dbReference>
<evidence type="ECO:0000256" key="2">
    <source>
        <dbReference type="PROSITE-ProRule" id="PRU01122"/>
    </source>
</evidence>